<dbReference type="GO" id="GO:0005509">
    <property type="term" value="F:calcium ion binding"/>
    <property type="evidence" value="ECO:0007669"/>
    <property type="project" value="InterPro"/>
</dbReference>
<dbReference type="PANTHER" id="PTHR10827:SF98">
    <property type="entry name" value="45 KDA CALCIUM-BINDING PROTEIN"/>
    <property type="match status" value="1"/>
</dbReference>
<dbReference type="InterPro" id="IPR018247">
    <property type="entry name" value="EF_Hand_1_Ca_BS"/>
</dbReference>
<name>A0A5R9PEX3_9GAMM</name>
<dbReference type="Gene3D" id="1.10.238.10">
    <property type="entry name" value="EF-hand"/>
    <property type="match status" value="2"/>
</dbReference>
<dbReference type="EMBL" id="SROY01000003">
    <property type="protein sequence ID" value="TLX21573.1"/>
    <property type="molecule type" value="Genomic_DNA"/>
</dbReference>
<evidence type="ECO:0000313" key="7">
    <source>
        <dbReference type="Proteomes" id="UP000308508"/>
    </source>
</evidence>
<evidence type="ECO:0000256" key="3">
    <source>
        <dbReference type="SAM" id="MobiDB-lite"/>
    </source>
</evidence>
<keyword evidence="4" id="KW-0732">Signal</keyword>
<proteinExistence type="predicted"/>
<organism evidence="6 7">
    <name type="scientific">Thermomonas fusca</name>
    <dbReference type="NCBI Taxonomy" id="215690"/>
    <lineage>
        <taxon>Bacteria</taxon>
        <taxon>Pseudomonadati</taxon>
        <taxon>Pseudomonadota</taxon>
        <taxon>Gammaproteobacteria</taxon>
        <taxon>Lysobacterales</taxon>
        <taxon>Lysobacteraceae</taxon>
        <taxon>Thermomonas</taxon>
    </lineage>
</organism>
<reference evidence="6 7" key="1">
    <citation type="submission" date="2019-04" db="EMBL/GenBank/DDBJ databases">
        <authorList>
            <person name="Grouzdev D.S."/>
            <person name="Nazina T.N."/>
        </authorList>
    </citation>
    <scope>NUCLEOTIDE SEQUENCE [LARGE SCALE GENOMIC DNA]</scope>
    <source>
        <strain evidence="6 7">SHC 3-19</strain>
    </source>
</reference>
<protein>
    <submittedName>
        <fullName evidence="6">EF-hand domain-containing protein</fullName>
    </submittedName>
</protein>
<dbReference type="PROSITE" id="PS00018">
    <property type="entry name" value="EF_HAND_1"/>
    <property type="match status" value="3"/>
</dbReference>
<dbReference type="InterPro" id="IPR002048">
    <property type="entry name" value="EF_hand_dom"/>
</dbReference>
<sequence length="194" mass="21009">MKKLHILTLAIAAALVSTLAFAQTAAPRMQAKPDANADGVITKEEAAKFPRLAEKFAQLDKDKDGKLSGGELPMHRAGMRGQAGGMRGQHDGMRALDSDGDGRISRAEMQAGKSGMDQRFAQMDVNKDGYIDKADRQARMAQRRAECFGKADADKNGQLSRAEFDRMGEVCGHGRDGKAGRMSHDGHPAQMPKR</sequence>
<dbReference type="PROSITE" id="PS50222">
    <property type="entry name" value="EF_HAND_2"/>
    <property type="match status" value="2"/>
</dbReference>
<feature type="region of interest" description="Disordered" evidence="3">
    <location>
        <begin position="170"/>
        <end position="194"/>
    </location>
</feature>
<feature type="compositionally biased region" description="Basic and acidic residues" evidence="3">
    <location>
        <begin position="170"/>
        <end position="187"/>
    </location>
</feature>
<evidence type="ECO:0000256" key="2">
    <source>
        <dbReference type="ARBA" id="ARBA00022737"/>
    </source>
</evidence>
<feature type="chain" id="PRO_5024292844" evidence="4">
    <location>
        <begin position="23"/>
        <end position="194"/>
    </location>
</feature>
<dbReference type="SUPFAM" id="SSF47473">
    <property type="entry name" value="EF-hand"/>
    <property type="match status" value="1"/>
</dbReference>
<accession>A0A5R9PEX3</accession>
<comment type="caution">
    <text evidence="6">The sequence shown here is derived from an EMBL/GenBank/DDBJ whole genome shotgun (WGS) entry which is preliminary data.</text>
</comment>
<dbReference type="RefSeq" id="WP_138348848.1">
    <property type="nucleotide sequence ID" value="NZ_SROY01000003.1"/>
</dbReference>
<feature type="signal peptide" evidence="4">
    <location>
        <begin position="1"/>
        <end position="22"/>
    </location>
</feature>
<evidence type="ECO:0000313" key="6">
    <source>
        <dbReference type="EMBL" id="TLX21573.1"/>
    </source>
</evidence>
<evidence type="ECO:0000256" key="4">
    <source>
        <dbReference type="SAM" id="SignalP"/>
    </source>
</evidence>
<evidence type="ECO:0000259" key="5">
    <source>
        <dbReference type="PROSITE" id="PS50222"/>
    </source>
</evidence>
<dbReference type="Pfam" id="PF13499">
    <property type="entry name" value="EF-hand_7"/>
    <property type="match status" value="1"/>
</dbReference>
<dbReference type="Proteomes" id="UP000308508">
    <property type="component" value="Unassembled WGS sequence"/>
</dbReference>
<keyword evidence="7" id="KW-1185">Reference proteome</keyword>
<feature type="domain" description="EF-hand" evidence="5">
    <location>
        <begin position="139"/>
        <end position="174"/>
    </location>
</feature>
<gene>
    <name evidence="6" type="ORF">E5S66_08560</name>
</gene>
<dbReference type="Pfam" id="PF13202">
    <property type="entry name" value="EF-hand_5"/>
    <property type="match status" value="2"/>
</dbReference>
<dbReference type="SMART" id="SM00054">
    <property type="entry name" value="EFh"/>
    <property type="match status" value="3"/>
</dbReference>
<keyword evidence="2" id="KW-0677">Repeat</keyword>
<dbReference type="AlphaFoldDB" id="A0A5R9PEX3"/>
<dbReference type="STRING" id="1123377.GCA_000423885_01345"/>
<dbReference type="InterPro" id="IPR011992">
    <property type="entry name" value="EF-hand-dom_pair"/>
</dbReference>
<dbReference type="PANTHER" id="PTHR10827">
    <property type="entry name" value="RETICULOCALBIN"/>
    <property type="match status" value="1"/>
</dbReference>
<keyword evidence="1" id="KW-0479">Metal-binding</keyword>
<feature type="domain" description="EF-hand" evidence="5">
    <location>
        <begin position="93"/>
        <end position="119"/>
    </location>
</feature>
<evidence type="ECO:0000256" key="1">
    <source>
        <dbReference type="ARBA" id="ARBA00022723"/>
    </source>
</evidence>